<dbReference type="PANTHER" id="PTHR41795:SF1">
    <property type="entry name" value="EXOPOLYSACCHARIDE SYNTHESIS PROTEIN"/>
    <property type="match status" value="1"/>
</dbReference>
<comment type="caution">
    <text evidence="2">The sequence shown here is derived from an EMBL/GenBank/DDBJ whole genome shotgun (WGS) entry which is preliminary data.</text>
</comment>
<protein>
    <submittedName>
        <fullName evidence="2">Exopolysaccharide biosynthesis protein</fullName>
    </submittedName>
</protein>
<dbReference type="Proteomes" id="UP000253941">
    <property type="component" value="Unassembled WGS sequence"/>
</dbReference>
<dbReference type="AlphaFoldDB" id="A0A369TAU6"/>
<feature type="transmembrane region" description="Helical" evidence="1">
    <location>
        <begin position="40"/>
        <end position="66"/>
    </location>
</feature>
<feature type="transmembrane region" description="Helical" evidence="1">
    <location>
        <begin position="166"/>
        <end position="190"/>
    </location>
</feature>
<keyword evidence="1" id="KW-0812">Transmembrane</keyword>
<proteinExistence type="predicted"/>
<dbReference type="Pfam" id="PF06055">
    <property type="entry name" value="ExoD"/>
    <property type="match status" value="1"/>
</dbReference>
<keyword evidence="1" id="KW-1133">Transmembrane helix</keyword>
<evidence type="ECO:0000256" key="1">
    <source>
        <dbReference type="SAM" id="Phobius"/>
    </source>
</evidence>
<dbReference type="PIRSF" id="PIRSF033239">
    <property type="entry name" value="ExoD"/>
    <property type="match status" value="1"/>
</dbReference>
<keyword evidence="3" id="KW-1185">Reference proteome</keyword>
<dbReference type="InterPro" id="IPR010331">
    <property type="entry name" value="ExoD"/>
</dbReference>
<gene>
    <name evidence="2" type="ORF">DRB17_07310</name>
</gene>
<reference evidence="2 3" key="1">
    <citation type="submission" date="2018-07" db="EMBL/GenBank/DDBJ databases">
        <title>Venubactetium sediminum gen. nov., sp. nov., isolated from a marine solar saltern.</title>
        <authorList>
            <person name="Wang S."/>
        </authorList>
    </citation>
    <scope>NUCLEOTIDE SEQUENCE [LARGE SCALE GENOMIC DNA]</scope>
    <source>
        <strain evidence="2 3">WD2A32</strain>
    </source>
</reference>
<dbReference type="RefSeq" id="WP_114581547.1">
    <property type="nucleotide sequence ID" value="NZ_QPMH01000005.1"/>
</dbReference>
<feature type="transmembrane region" description="Helical" evidence="1">
    <location>
        <begin position="127"/>
        <end position="160"/>
    </location>
</feature>
<dbReference type="EMBL" id="QPMH01000005">
    <property type="protein sequence ID" value="RDD62451.1"/>
    <property type="molecule type" value="Genomic_DNA"/>
</dbReference>
<evidence type="ECO:0000313" key="2">
    <source>
        <dbReference type="EMBL" id="RDD62451.1"/>
    </source>
</evidence>
<name>A0A369TAU6_9PROT</name>
<evidence type="ECO:0000313" key="3">
    <source>
        <dbReference type="Proteomes" id="UP000253941"/>
    </source>
</evidence>
<sequence length="196" mass="21025">MVDVEKRIPTSVILEGIVRDAPPEGATFAWLVGSLQERSFGIVVLIVALVGLVPGASTFVGLLLAVPAIQMISGRMQPVLPRRVAARRVSSDRLARLLGRVIPAMRRMERLVRPRWPIPFETTKRVVGVVILLLGGTMLAPIPFSHVIPILTIMLIAFAFLEEDGALLTIALCAAAVSLAITAAIVWGAVEAGRLL</sequence>
<organism evidence="2 3">
    <name type="scientific">Ferruginivarius sediminum</name>
    <dbReference type="NCBI Taxonomy" id="2661937"/>
    <lineage>
        <taxon>Bacteria</taxon>
        <taxon>Pseudomonadati</taxon>
        <taxon>Pseudomonadota</taxon>
        <taxon>Alphaproteobacteria</taxon>
        <taxon>Rhodospirillales</taxon>
        <taxon>Rhodospirillaceae</taxon>
        <taxon>Ferruginivarius</taxon>
    </lineage>
</organism>
<dbReference type="PANTHER" id="PTHR41795">
    <property type="entry name" value="EXOPOLYSACCHARIDE SYNTHESIS PROTEIN"/>
    <property type="match status" value="1"/>
</dbReference>
<accession>A0A369TAU6</accession>
<keyword evidence="1" id="KW-0472">Membrane</keyword>